<dbReference type="HOGENOM" id="CLU_064394_0_0_1"/>
<dbReference type="PANTHER" id="PTHR36141">
    <property type="entry name" value="OS08G0148500 PROTEIN"/>
    <property type="match status" value="1"/>
</dbReference>
<dbReference type="Proteomes" id="UP000026962">
    <property type="component" value="Chromosome 5"/>
</dbReference>
<keyword evidence="2" id="KW-1185">Reference proteome</keyword>
<dbReference type="EnsemblPlants" id="OPUNC05G03000.1">
    <property type="protein sequence ID" value="OPUNC05G03000.1"/>
    <property type="gene ID" value="OPUNC05G03000"/>
</dbReference>
<reference evidence="1" key="2">
    <citation type="submission" date="2018-05" db="EMBL/GenBank/DDBJ databases">
        <title>OpunRS2 (Oryza punctata Reference Sequence Version 2).</title>
        <authorList>
            <person name="Zhang J."/>
            <person name="Kudrna D."/>
            <person name="Lee S."/>
            <person name="Talag J."/>
            <person name="Welchert J."/>
            <person name="Wing R.A."/>
        </authorList>
    </citation>
    <scope>NUCLEOTIDE SEQUENCE [LARGE SCALE GENOMIC DNA]</scope>
</reference>
<sequence length="367" mass="40377">MGVGPARVKCAVLPRERANQSSAVIGGTMLVRLACPSHHISSTLLRGAMVAQGQHQGLAGASAAASVPWSLLHSDQPAGALIFSVNQKKDLHQMAEPTIFSNPLEKWIFHKTESVFFVDFVPKEDADVKIKEILDQLETVPEDKREKLTFEDKCCTGFVVDDKSQELKVLCSAHCLDHLFTSGNPISAHEIGDLYDINIICDHYDHSFRKDKTVDKIRYYSRAHIVQIDCEKDLILLNVSKKNVLGKNGRACRHSHPALVPSKRHLEPMEKVLMVSWPPFRPRTVASGKVSHCDREYADTSKTDLVGYTMTLVEVNILSEPGGSGAPLLDADANFTGVLHGGADGCSWFISLPDICQALTSWGILTQ</sequence>
<organism evidence="1">
    <name type="scientific">Oryza punctata</name>
    <name type="common">Red rice</name>
    <dbReference type="NCBI Taxonomy" id="4537"/>
    <lineage>
        <taxon>Eukaryota</taxon>
        <taxon>Viridiplantae</taxon>
        <taxon>Streptophyta</taxon>
        <taxon>Embryophyta</taxon>
        <taxon>Tracheophyta</taxon>
        <taxon>Spermatophyta</taxon>
        <taxon>Magnoliopsida</taxon>
        <taxon>Liliopsida</taxon>
        <taxon>Poales</taxon>
        <taxon>Poaceae</taxon>
        <taxon>BOP clade</taxon>
        <taxon>Oryzoideae</taxon>
        <taxon>Oryzeae</taxon>
        <taxon>Oryzinae</taxon>
        <taxon>Oryza</taxon>
    </lineage>
</organism>
<evidence type="ECO:0000313" key="2">
    <source>
        <dbReference type="Proteomes" id="UP000026962"/>
    </source>
</evidence>
<proteinExistence type="predicted"/>
<protein>
    <recommendedName>
        <fullName evidence="3">Peptidase S1 domain-containing protein</fullName>
    </recommendedName>
</protein>
<dbReference type="OMA" id="EREAACN"/>
<dbReference type="Pfam" id="PF13365">
    <property type="entry name" value="Trypsin_2"/>
    <property type="match status" value="1"/>
</dbReference>
<accession>A0A0E0KYF7</accession>
<evidence type="ECO:0008006" key="3">
    <source>
        <dbReference type="Google" id="ProtNLM"/>
    </source>
</evidence>
<dbReference type="Gene3D" id="2.40.10.120">
    <property type="match status" value="1"/>
</dbReference>
<dbReference type="SUPFAM" id="SSF50494">
    <property type="entry name" value="Trypsin-like serine proteases"/>
    <property type="match status" value="1"/>
</dbReference>
<dbReference type="PANTHER" id="PTHR36141:SF6">
    <property type="entry name" value="SERINE PROTEASE"/>
    <property type="match status" value="1"/>
</dbReference>
<dbReference type="Gramene" id="OPUNC05G03000.1">
    <property type="protein sequence ID" value="OPUNC05G03000.1"/>
    <property type="gene ID" value="OPUNC05G03000"/>
</dbReference>
<dbReference type="InterPro" id="IPR009003">
    <property type="entry name" value="Peptidase_S1_PA"/>
</dbReference>
<name>A0A0E0KYF7_ORYPU</name>
<dbReference type="AlphaFoldDB" id="A0A0E0KYF7"/>
<evidence type="ECO:0000313" key="1">
    <source>
        <dbReference type="EnsemblPlants" id="OPUNC05G03000.1"/>
    </source>
</evidence>
<reference evidence="1" key="1">
    <citation type="submission" date="2015-04" db="UniProtKB">
        <authorList>
            <consortium name="EnsemblPlants"/>
        </authorList>
    </citation>
    <scope>IDENTIFICATION</scope>
</reference>